<evidence type="ECO:0000256" key="6">
    <source>
        <dbReference type="ARBA" id="ARBA00022490"/>
    </source>
</evidence>
<comment type="subcellular location">
    <subcellularLocation>
        <location evidence="2">Cytoplasm</location>
    </subcellularLocation>
</comment>
<dbReference type="Pfam" id="PF02108">
    <property type="entry name" value="FliH"/>
    <property type="match status" value="1"/>
</dbReference>
<evidence type="ECO:0000256" key="8">
    <source>
        <dbReference type="ARBA" id="ARBA00022927"/>
    </source>
</evidence>
<dbReference type="Gene3D" id="3.30.2320.30">
    <property type="entry name" value="ATP synthase, E subunit, C-terminal"/>
    <property type="match status" value="1"/>
</dbReference>
<comment type="similarity">
    <text evidence="3">Belongs to the FliH family.</text>
</comment>
<keyword evidence="5" id="KW-0813">Transport</keyword>
<evidence type="ECO:0000256" key="4">
    <source>
        <dbReference type="ARBA" id="ARBA00016507"/>
    </source>
</evidence>
<keyword evidence="12" id="KW-0966">Cell projection</keyword>
<evidence type="ECO:0000256" key="7">
    <source>
        <dbReference type="ARBA" id="ARBA00022795"/>
    </source>
</evidence>
<dbReference type="EMBL" id="JACYTO010000001">
    <property type="protein sequence ID" value="MBD8501726.1"/>
    <property type="molecule type" value="Genomic_DNA"/>
</dbReference>
<accession>A0ABR9B968</accession>
<organism evidence="12 13">
    <name type="scientific">Thauera sedimentorum</name>
    <dbReference type="NCBI Taxonomy" id="2767595"/>
    <lineage>
        <taxon>Bacteria</taxon>
        <taxon>Pseudomonadati</taxon>
        <taxon>Pseudomonadota</taxon>
        <taxon>Betaproteobacteria</taxon>
        <taxon>Rhodocyclales</taxon>
        <taxon>Zoogloeaceae</taxon>
        <taxon>Thauera</taxon>
    </lineage>
</organism>
<dbReference type="InterPro" id="IPR038495">
    <property type="entry name" value="ATPase_E_C"/>
</dbReference>
<gene>
    <name evidence="12" type="ORF">IFO67_02420</name>
</gene>
<feature type="compositionally biased region" description="Low complexity" evidence="10">
    <location>
        <begin position="26"/>
        <end position="41"/>
    </location>
</feature>
<feature type="compositionally biased region" description="Basic and acidic residues" evidence="10">
    <location>
        <begin position="83"/>
        <end position="95"/>
    </location>
</feature>
<dbReference type="InterPro" id="IPR051472">
    <property type="entry name" value="T3SS_Stator/FliH"/>
</dbReference>
<sequence length="238" mass="26618">MAIERHQAAGAYRRWEPPSFDERPEQPAAADPAPEEALPPSEAEPEEAPLADFRFPTAEELERMQEETRAEAHREGYQSGFAEGREAGYREGREQARAEAQKLGNMVQALERSFDELDSQVTEELMGLALALARKMVRDTLVARPEAIADTLRSALQELPQNHARVRLHPEDAALVRELLGEQFAHGEHRLIEDDSLTRGGCLVEAGGTQVDATVETRWRRIIESLGRDETAWDADDA</sequence>
<feature type="domain" description="Flagellar assembly protein FliH/Type III secretion system HrpE" evidence="11">
    <location>
        <begin position="98"/>
        <end position="222"/>
    </location>
</feature>
<dbReference type="Proteomes" id="UP000603602">
    <property type="component" value="Unassembled WGS sequence"/>
</dbReference>
<evidence type="ECO:0000313" key="12">
    <source>
        <dbReference type="EMBL" id="MBD8501726.1"/>
    </source>
</evidence>
<evidence type="ECO:0000256" key="1">
    <source>
        <dbReference type="ARBA" id="ARBA00003041"/>
    </source>
</evidence>
<dbReference type="RefSeq" id="WP_187716558.1">
    <property type="nucleotide sequence ID" value="NZ_JACTAH010000001.1"/>
</dbReference>
<reference evidence="13" key="1">
    <citation type="submission" date="2023-07" db="EMBL/GenBank/DDBJ databases">
        <title>Thauera sp. CAU 1555 isolated from sand of Yaerae Beach.</title>
        <authorList>
            <person name="Kim W."/>
        </authorList>
    </citation>
    <scope>NUCLEOTIDE SEQUENCE [LARGE SCALE GENOMIC DNA]</scope>
    <source>
        <strain evidence="13">CAU 1555</strain>
    </source>
</reference>
<dbReference type="SUPFAM" id="SSF160527">
    <property type="entry name" value="V-type ATPase subunit E-like"/>
    <property type="match status" value="1"/>
</dbReference>
<feature type="region of interest" description="Disordered" evidence="10">
    <location>
        <begin position="1"/>
        <end position="95"/>
    </location>
</feature>
<comment type="function">
    <text evidence="1">Needed for flagellar regrowth and assembly.</text>
</comment>
<keyword evidence="6" id="KW-0963">Cytoplasm</keyword>
<keyword evidence="7" id="KW-1005">Bacterial flagellum biogenesis</keyword>
<proteinExistence type="inferred from homology"/>
<evidence type="ECO:0000256" key="2">
    <source>
        <dbReference type="ARBA" id="ARBA00004496"/>
    </source>
</evidence>
<dbReference type="PRINTS" id="PR01003">
    <property type="entry name" value="FLGFLIH"/>
</dbReference>
<keyword evidence="8" id="KW-0653">Protein transport</keyword>
<feature type="compositionally biased region" description="Basic and acidic residues" evidence="10">
    <location>
        <begin position="60"/>
        <end position="76"/>
    </location>
</feature>
<keyword evidence="12" id="KW-0969">Cilium</keyword>
<evidence type="ECO:0000256" key="10">
    <source>
        <dbReference type="SAM" id="MobiDB-lite"/>
    </source>
</evidence>
<evidence type="ECO:0000256" key="3">
    <source>
        <dbReference type="ARBA" id="ARBA00006602"/>
    </source>
</evidence>
<name>A0ABR9B968_9RHOO</name>
<keyword evidence="13" id="KW-1185">Reference proteome</keyword>
<evidence type="ECO:0000259" key="11">
    <source>
        <dbReference type="Pfam" id="PF02108"/>
    </source>
</evidence>
<comment type="caution">
    <text evidence="12">The sequence shown here is derived from an EMBL/GenBank/DDBJ whole genome shotgun (WGS) entry which is preliminary data.</text>
</comment>
<protein>
    <recommendedName>
        <fullName evidence="4">Flagellar assembly protein FliH</fullName>
    </recommendedName>
</protein>
<keyword evidence="12" id="KW-0282">Flagellum</keyword>
<dbReference type="PANTHER" id="PTHR34982:SF1">
    <property type="entry name" value="FLAGELLAR ASSEMBLY PROTEIN FLIH"/>
    <property type="match status" value="1"/>
</dbReference>
<dbReference type="PANTHER" id="PTHR34982">
    <property type="entry name" value="YOP PROTEINS TRANSLOCATION PROTEIN L"/>
    <property type="match status" value="1"/>
</dbReference>
<evidence type="ECO:0000313" key="13">
    <source>
        <dbReference type="Proteomes" id="UP000603602"/>
    </source>
</evidence>
<evidence type="ECO:0000256" key="9">
    <source>
        <dbReference type="ARBA" id="ARBA00023225"/>
    </source>
</evidence>
<evidence type="ECO:0000256" key="5">
    <source>
        <dbReference type="ARBA" id="ARBA00022448"/>
    </source>
</evidence>
<keyword evidence="9" id="KW-1006">Bacterial flagellum protein export</keyword>
<dbReference type="InterPro" id="IPR000563">
    <property type="entry name" value="Flag_FliH"/>
</dbReference>
<dbReference type="InterPro" id="IPR018035">
    <property type="entry name" value="Flagellar_FliH/T3SS_HrpE"/>
</dbReference>
<feature type="compositionally biased region" description="Basic and acidic residues" evidence="10">
    <location>
        <begin position="1"/>
        <end position="25"/>
    </location>
</feature>